<evidence type="ECO:0000313" key="3">
    <source>
        <dbReference type="Proteomes" id="UP000004915"/>
    </source>
</evidence>
<organism evidence="2 3">
    <name type="scientific">Mycolicibacterium thermoresistibile (strain ATCC 19527 / DSM 44167 / CIP 105390 / JCM 6362 / NCTC 10409 / 316)</name>
    <name type="common">Mycobacterium thermoresistibile</name>
    <dbReference type="NCBI Taxonomy" id="1078020"/>
    <lineage>
        <taxon>Bacteria</taxon>
        <taxon>Bacillati</taxon>
        <taxon>Actinomycetota</taxon>
        <taxon>Actinomycetes</taxon>
        <taxon>Mycobacteriales</taxon>
        <taxon>Mycobacteriaceae</taxon>
        <taxon>Mycolicibacterium</taxon>
    </lineage>
</organism>
<sequence>MSTSISSSKDLTLSETRNESKPTARHAVSRTPVQVRPVRDWTARTALPIAVVAVGLAGWALFDVRSGTADAPSPPDSTARVCGAFQVVSTAIPLQTHLDLGEDPVAQTAVAGNARLALLGGGQYLLGTLDAGTPEDLATAVRSFANSLQDIGIHALAGVPNTDPIQSGRMADSDAVRRQIVELCQ</sequence>
<reference evidence="2 3" key="1">
    <citation type="submission" date="2011-11" db="EMBL/GenBank/DDBJ databases">
        <authorList>
            <consortium name="Tuberculosis Structural Genomics Consortium"/>
            <person name="Ioerger T.R."/>
        </authorList>
    </citation>
    <scope>NUCLEOTIDE SEQUENCE [LARGE SCALE GENOMIC DNA]</scope>
    <source>
        <strain evidence="3">ATCC 19527 / DSM 44167 / CIP 105390 / JCM 6362 / NCTC 10409 / 316</strain>
    </source>
</reference>
<dbReference type="EMBL" id="AGVE01000017">
    <property type="protein sequence ID" value="EHI14418.1"/>
    <property type="molecule type" value="Genomic_DNA"/>
</dbReference>
<gene>
    <name evidence="2" type="ORF">KEK_03251</name>
</gene>
<dbReference type="AlphaFoldDB" id="G7CCF5"/>
<dbReference type="eggNOG" id="ENOG5031H41">
    <property type="taxonomic scope" value="Bacteria"/>
</dbReference>
<feature type="region of interest" description="Disordered" evidence="1">
    <location>
        <begin position="1"/>
        <end position="33"/>
    </location>
</feature>
<keyword evidence="3" id="KW-1185">Reference proteome</keyword>
<accession>G7CCF5</accession>
<evidence type="ECO:0000256" key="1">
    <source>
        <dbReference type="SAM" id="MobiDB-lite"/>
    </source>
</evidence>
<dbReference type="PATRIC" id="fig|1078020.3.peg.644"/>
<name>G7CCF5_MYCT3</name>
<proteinExistence type="predicted"/>
<comment type="caution">
    <text evidence="2">The sequence shown here is derived from an EMBL/GenBank/DDBJ whole genome shotgun (WGS) entry which is preliminary data.</text>
</comment>
<protein>
    <submittedName>
        <fullName evidence="2">Putative alanine and proline rich membrane protein</fullName>
    </submittedName>
</protein>
<evidence type="ECO:0000313" key="2">
    <source>
        <dbReference type="EMBL" id="EHI14418.1"/>
    </source>
</evidence>
<dbReference type="Proteomes" id="UP000004915">
    <property type="component" value="Unassembled WGS sequence"/>
</dbReference>
<feature type="compositionally biased region" description="Polar residues" evidence="1">
    <location>
        <begin position="1"/>
        <end position="15"/>
    </location>
</feature>